<dbReference type="RefSeq" id="WP_007686444.1">
    <property type="nucleotide sequence ID" value="NZ_CP013070.1"/>
</dbReference>
<dbReference type="EMBL" id="CP013070">
    <property type="protein sequence ID" value="APL94993.1"/>
    <property type="molecule type" value="Genomic_DNA"/>
</dbReference>
<dbReference type="SMART" id="SM00850">
    <property type="entry name" value="LytTR"/>
    <property type="match status" value="1"/>
</dbReference>
<reference evidence="3 4" key="1">
    <citation type="journal article" date="2012" name="J. Bacteriol.">
        <title>Genome sequence of Sphingobium indicum B90A, a hexachlorocyclohexane-degrading bacterium.</title>
        <authorList>
            <person name="Anand S."/>
            <person name="Sangwan N."/>
            <person name="Lata P."/>
            <person name="Kaur J."/>
            <person name="Dua A."/>
            <person name="Singh A.K."/>
            <person name="Verma M."/>
            <person name="Kaur J."/>
            <person name="Khurana J.P."/>
            <person name="Khurana P."/>
            <person name="Mathur S."/>
            <person name="Lal R."/>
        </authorList>
    </citation>
    <scope>NUCLEOTIDE SEQUENCE [LARGE SCALE GENOMIC DNA]</scope>
    <source>
        <strain evidence="4">DSM 16412 / CCM 7286 / MTCC 6364 / B90A</strain>
    </source>
</reference>
<dbReference type="Proteomes" id="UP000004550">
    <property type="component" value="Chromosome"/>
</dbReference>
<feature type="transmembrane region" description="Helical" evidence="1">
    <location>
        <begin position="83"/>
        <end position="103"/>
    </location>
</feature>
<feature type="domain" description="HTH LytTR-type" evidence="2">
    <location>
        <begin position="183"/>
        <end position="272"/>
    </location>
</feature>
<keyword evidence="1" id="KW-0472">Membrane</keyword>
<gene>
    <name evidence="3" type="ORF">SIDU_11000</name>
</gene>
<feature type="transmembrane region" description="Helical" evidence="1">
    <location>
        <begin position="47"/>
        <end position="71"/>
    </location>
</feature>
<sequence>MHDFAKLHVEDWAKRHGLLAGIALLFAATLAWLGAFGSHDFEPFARVGYWTVIFLVQYGLAAVTMPLLRAWPPLAAGSMVHRVALGTAITSVPMFFVTAAASMSEGTWTPVPSEVFELILAIWIIGGAYLFLWEKLSSAPFPAGRSVEAATPPIPNPPAEAASRHAPATDGLLFERLPPELGRDVICLGNEDHYVRVHTTLGNALILMRFADALDSLSAMEGQRVHRSWWVSRSAVVRIDRFGRTARLQLRNGLTVPVSQPYLALAKRLWGPTHGTVAA</sequence>
<accession>A0A1L5BQ43</accession>
<dbReference type="Pfam" id="PF04397">
    <property type="entry name" value="LytTR"/>
    <property type="match status" value="1"/>
</dbReference>
<dbReference type="PROSITE" id="PS50930">
    <property type="entry name" value="HTH_LYTTR"/>
    <property type="match status" value="1"/>
</dbReference>
<evidence type="ECO:0000256" key="1">
    <source>
        <dbReference type="SAM" id="Phobius"/>
    </source>
</evidence>
<evidence type="ECO:0000259" key="2">
    <source>
        <dbReference type="PROSITE" id="PS50930"/>
    </source>
</evidence>
<dbReference type="Gene3D" id="2.40.50.1020">
    <property type="entry name" value="LytTr DNA-binding domain"/>
    <property type="match status" value="1"/>
</dbReference>
<keyword evidence="1" id="KW-1133">Transmembrane helix</keyword>
<protein>
    <submittedName>
        <fullName evidence="3">LytR family transcriptional regulator</fullName>
    </submittedName>
</protein>
<name>A0A1L5BQ43_SPHIB</name>
<dbReference type="AlphaFoldDB" id="A0A1L5BQ43"/>
<evidence type="ECO:0000313" key="4">
    <source>
        <dbReference type="Proteomes" id="UP000004550"/>
    </source>
</evidence>
<feature type="transmembrane region" description="Helical" evidence="1">
    <location>
        <begin position="16"/>
        <end position="35"/>
    </location>
</feature>
<dbReference type="GO" id="GO:0003677">
    <property type="term" value="F:DNA binding"/>
    <property type="evidence" value="ECO:0007669"/>
    <property type="project" value="InterPro"/>
</dbReference>
<keyword evidence="1" id="KW-0812">Transmembrane</keyword>
<dbReference type="InterPro" id="IPR007492">
    <property type="entry name" value="LytTR_DNA-bd_dom"/>
</dbReference>
<dbReference type="GeneID" id="29275522"/>
<feature type="transmembrane region" description="Helical" evidence="1">
    <location>
        <begin position="115"/>
        <end position="133"/>
    </location>
</feature>
<evidence type="ECO:0000313" key="3">
    <source>
        <dbReference type="EMBL" id="APL94993.1"/>
    </source>
</evidence>
<organism evidence="3 4">
    <name type="scientific">Sphingobium indicum (strain DSM 16412 / CCM 7286 / MTCC 6364 / B90A)</name>
    <dbReference type="NCBI Taxonomy" id="861109"/>
    <lineage>
        <taxon>Bacteria</taxon>
        <taxon>Pseudomonadati</taxon>
        <taxon>Pseudomonadota</taxon>
        <taxon>Alphaproteobacteria</taxon>
        <taxon>Sphingomonadales</taxon>
        <taxon>Sphingomonadaceae</taxon>
        <taxon>Sphingobium</taxon>
    </lineage>
</organism>
<dbReference type="KEGG" id="sinb:SIDU_11000"/>
<proteinExistence type="predicted"/>